<gene>
    <name evidence="1" type="ORF">QF118_07065</name>
</gene>
<reference evidence="1 2" key="1">
    <citation type="submission" date="2023-05" db="EMBL/GenBank/DDBJ databases">
        <title>YMD87, complete Genome.</title>
        <authorList>
            <person name="Zhang J."/>
            <person name="Xu X."/>
        </authorList>
    </citation>
    <scope>NUCLEOTIDE SEQUENCE [LARGE SCALE GENOMIC DNA]</scope>
    <source>
        <strain evidence="1 2">YMD87</strain>
    </source>
</reference>
<proteinExistence type="predicted"/>
<dbReference type="Gene3D" id="3.40.30.10">
    <property type="entry name" value="Glutaredoxin"/>
    <property type="match status" value="1"/>
</dbReference>
<evidence type="ECO:0008006" key="3">
    <source>
        <dbReference type="Google" id="ProtNLM"/>
    </source>
</evidence>
<keyword evidence="2" id="KW-1185">Reference proteome</keyword>
<dbReference type="InterPro" id="IPR036249">
    <property type="entry name" value="Thioredoxin-like_sf"/>
</dbReference>
<organism evidence="1 2">
    <name type="scientific">Tropicibacter oceani</name>
    <dbReference type="NCBI Taxonomy" id="3058420"/>
    <lineage>
        <taxon>Bacteria</taxon>
        <taxon>Pseudomonadati</taxon>
        <taxon>Pseudomonadota</taxon>
        <taxon>Alphaproteobacteria</taxon>
        <taxon>Rhodobacterales</taxon>
        <taxon>Roseobacteraceae</taxon>
        <taxon>Tropicibacter</taxon>
    </lineage>
</organism>
<dbReference type="RefSeq" id="WP_282301925.1">
    <property type="nucleotide sequence ID" value="NZ_CP124616.1"/>
</dbReference>
<protein>
    <recommendedName>
        <fullName evidence="3">DSBA-like thioredoxin domain-containing protein</fullName>
    </recommendedName>
</protein>
<dbReference type="Proteomes" id="UP001241605">
    <property type="component" value="Chromosome"/>
</dbReference>
<accession>A0ABY8QKZ2</accession>
<evidence type="ECO:0000313" key="2">
    <source>
        <dbReference type="Proteomes" id="UP001241605"/>
    </source>
</evidence>
<dbReference type="EMBL" id="CP124616">
    <property type="protein sequence ID" value="WGW05299.1"/>
    <property type="molecule type" value="Genomic_DNA"/>
</dbReference>
<evidence type="ECO:0000313" key="1">
    <source>
        <dbReference type="EMBL" id="WGW05299.1"/>
    </source>
</evidence>
<dbReference type="SUPFAM" id="SSF52833">
    <property type="entry name" value="Thioredoxin-like"/>
    <property type="match status" value="1"/>
</dbReference>
<name>A0ABY8QKZ2_9RHOB</name>
<sequence>MATLAVTAVAETAPDRVIDALSAIQSARYVDGKDVTSPTVVAELLAELGLADAAARIRAPDAALADLVRNRTAEARNLMATFGLQGVPALISEIKGTRRVIDSSTLYSGPDAMLATLGLA</sequence>